<comment type="caution">
    <text evidence="2">The sequence shown here is derived from an EMBL/GenBank/DDBJ whole genome shotgun (WGS) entry which is preliminary data.</text>
</comment>
<dbReference type="EMBL" id="JAAXZB010000003">
    <property type="protein sequence ID" value="NKW11101.1"/>
    <property type="molecule type" value="Genomic_DNA"/>
</dbReference>
<dbReference type="Proteomes" id="UP000558475">
    <property type="component" value="Unassembled WGS sequence"/>
</dbReference>
<proteinExistence type="predicted"/>
<evidence type="ECO:0000256" key="1">
    <source>
        <dbReference type="SAM" id="MobiDB-lite"/>
    </source>
</evidence>
<evidence type="ECO:0000313" key="3">
    <source>
        <dbReference type="Proteomes" id="UP000558475"/>
    </source>
</evidence>
<sequence>MDRRQWKKSIKEHVMQVAPIASGLISTQLLTITNPVSNVAAASPAGLTEAETALRVKEQQASMAAQKIAETQTTQVTQADPAATGAKTLQNHGTDNRSSKLDESANVKTAPLLDYLDKAGSDGRSLSPNSFISSGVKSFVGIVENAQSVLAGKMVRRQNRHQTPPAAQPRKRLMKIPVTKRDWQVWMTFWIVTFPSPGPVSVPHWRRVASPLPPRRSTPW</sequence>
<feature type="region of interest" description="Disordered" evidence="1">
    <location>
        <begin position="72"/>
        <end position="104"/>
    </location>
</feature>
<accession>A0A7X6JDF0</accession>
<feature type="compositionally biased region" description="Basic and acidic residues" evidence="1">
    <location>
        <begin position="94"/>
        <end position="104"/>
    </location>
</feature>
<gene>
    <name evidence="2" type="ORF">HGG76_25610</name>
</gene>
<evidence type="ECO:0000313" key="2">
    <source>
        <dbReference type="EMBL" id="NKW11101.1"/>
    </source>
</evidence>
<dbReference type="AlphaFoldDB" id="A0A7X6JDF0"/>
<protein>
    <submittedName>
        <fullName evidence="2">Uncharacterized protein</fullName>
    </submittedName>
</protein>
<reference evidence="2 3" key="1">
    <citation type="submission" date="2020-04" db="EMBL/GenBank/DDBJ databases">
        <title>Whole genome sequencing of clinical and environmental type strains of Ochrobactrum.</title>
        <authorList>
            <person name="Dharne M."/>
        </authorList>
    </citation>
    <scope>NUCLEOTIDE SEQUENCE [LARGE SCALE GENOMIC DNA]</scope>
    <source>
        <strain evidence="2 3">DSM 13340</strain>
    </source>
</reference>
<name>A0A7X6JDF0_9HYPH</name>
<organism evidence="2 3">
    <name type="scientific">Brucella tritici</name>
    <dbReference type="NCBI Taxonomy" id="94626"/>
    <lineage>
        <taxon>Bacteria</taxon>
        <taxon>Pseudomonadati</taxon>
        <taxon>Pseudomonadota</taxon>
        <taxon>Alphaproteobacteria</taxon>
        <taxon>Hyphomicrobiales</taxon>
        <taxon>Brucellaceae</taxon>
        <taxon>Brucella/Ochrobactrum group</taxon>
        <taxon>Brucella</taxon>
    </lineage>
</organism>